<evidence type="ECO:0000256" key="5">
    <source>
        <dbReference type="ARBA" id="ARBA00022448"/>
    </source>
</evidence>
<dbReference type="Gene3D" id="1.20.58.1610">
    <property type="entry name" value="NADH:ubiquinone/plastoquinone oxidoreductase, chain 3"/>
    <property type="match status" value="1"/>
</dbReference>
<dbReference type="InterPro" id="IPR000440">
    <property type="entry name" value="NADH_UbQ/plastoQ_OxRdtase_su3"/>
</dbReference>
<reference evidence="11" key="1">
    <citation type="journal article" date="2020" name="Mol. Biol. Evol.">
        <title>Extensive Shifts from Cis- to Trans-splicing of Gymnosperm Mitochondrial Introns.</title>
        <authorList>
            <person name="Guo W."/>
            <person name="Zhu A."/>
            <person name="Fan W."/>
            <person name="Adams R.P."/>
            <person name="Mower J.P."/>
        </authorList>
    </citation>
    <scope>NUCLEOTIDE SEQUENCE</scope>
</reference>
<keyword evidence="6 10" id="KW-0812">Transmembrane</keyword>
<protein>
    <recommendedName>
        <fullName evidence="4 10">NADH-ubiquinone oxidoreductase chain 3</fullName>
        <ecNumber evidence="10">7.1.1.2</ecNumber>
    </recommendedName>
</protein>
<evidence type="ECO:0000256" key="3">
    <source>
        <dbReference type="ARBA" id="ARBA00008472"/>
    </source>
</evidence>
<keyword evidence="10" id="KW-0679">Respiratory chain</keyword>
<geneLocation type="mitochondrion" evidence="11"/>
<keyword evidence="8 10" id="KW-0472">Membrane</keyword>
<gene>
    <name evidence="11" type="primary">nad3</name>
</gene>
<keyword evidence="7 10" id="KW-1133">Transmembrane helix</keyword>
<evidence type="ECO:0000256" key="6">
    <source>
        <dbReference type="ARBA" id="ARBA00022692"/>
    </source>
</evidence>
<dbReference type="EC" id="7.1.1.2" evidence="10"/>
<sequence>MLEFAPIRIYLVISSLVPLIPLGVPFPFAPNSSTYPEKLSAHECGSDPSGDARSRFDIRSHPVPISFIISDPEVTFSFPRAVPPNKIDPFGSRSMMVFSLIPTIGSPHEWKKGASDRE</sequence>
<comment type="similarity">
    <text evidence="3 10">Belongs to the complex I subunit 3 family.</text>
</comment>
<evidence type="ECO:0000256" key="8">
    <source>
        <dbReference type="ARBA" id="ARBA00023136"/>
    </source>
</evidence>
<keyword evidence="10" id="KW-0520">NAD</keyword>
<keyword evidence="10" id="KW-1278">Translocase</keyword>
<keyword evidence="5 10" id="KW-0813">Transport</keyword>
<dbReference type="AlphaFoldDB" id="A0A6M3X2K8"/>
<comment type="catalytic activity">
    <reaction evidence="9 10">
        <text>a ubiquinone + NADH + 5 H(+)(in) = a ubiquinol + NAD(+) + 4 H(+)(out)</text>
        <dbReference type="Rhea" id="RHEA:29091"/>
        <dbReference type="Rhea" id="RHEA-COMP:9565"/>
        <dbReference type="Rhea" id="RHEA-COMP:9566"/>
        <dbReference type="ChEBI" id="CHEBI:15378"/>
        <dbReference type="ChEBI" id="CHEBI:16389"/>
        <dbReference type="ChEBI" id="CHEBI:17976"/>
        <dbReference type="ChEBI" id="CHEBI:57540"/>
        <dbReference type="ChEBI" id="CHEBI:57945"/>
        <dbReference type="EC" id="7.1.1.2"/>
    </reaction>
</comment>
<keyword evidence="10" id="KW-0830">Ubiquinone</keyword>
<organism evidence="11">
    <name type="scientific">Ceratozamia hildae</name>
    <name type="common">Bamboo cycad</name>
    <dbReference type="NCBI Taxonomy" id="171009"/>
    <lineage>
        <taxon>Eukaryota</taxon>
        <taxon>Viridiplantae</taxon>
        <taxon>Streptophyta</taxon>
        <taxon>Embryophyta</taxon>
        <taxon>Tracheophyta</taxon>
        <taxon>Spermatophyta</taxon>
        <taxon>Cycadidae</taxon>
        <taxon>Cycadales</taxon>
        <taxon>Zamiaceae</taxon>
        <taxon>Ceratozamia</taxon>
    </lineage>
</organism>
<name>A0A6M3X2K8_CERHI</name>
<evidence type="ECO:0000256" key="4">
    <source>
        <dbReference type="ARBA" id="ARBA00021007"/>
    </source>
</evidence>
<keyword evidence="10" id="KW-0249">Electron transport</keyword>
<dbReference type="EMBL" id="MN965159">
    <property type="protein sequence ID" value="QJH91821.1"/>
    <property type="molecule type" value="Genomic_DNA"/>
</dbReference>
<keyword evidence="10 11" id="KW-0496">Mitochondrion</keyword>
<evidence type="ECO:0000256" key="2">
    <source>
        <dbReference type="ARBA" id="ARBA00004370"/>
    </source>
</evidence>
<comment type="function">
    <text evidence="1">Core subunit of the mitochondrial membrane respiratory chain NADH dehydrogenase (Complex I) that is believed to belong to the minimal assembly required for catalysis. Complex I functions in the transfer of electrons from NADH to the respiratory chain. The immediate electron acceptor for the enzyme is believed to be ubiquinone.</text>
</comment>
<evidence type="ECO:0000256" key="7">
    <source>
        <dbReference type="ARBA" id="ARBA00022989"/>
    </source>
</evidence>
<dbReference type="GO" id="GO:0008137">
    <property type="term" value="F:NADH dehydrogenase (ubiquinone) activity"/>
    <property type="evidence" value="ECO:0007669"/>
    <property type="project" value="UniProtKB-UniRule"/>
</dbReference>
<dbReference type="GO" id="GO:0030964">
    <property type="term" value="C:NADH dehydrogenase complex"/>
    <property type="evidence" value="ECO:0007669"/>
    <property type="project" value="TreeGrafter"/>
</dbReference>
<feature type="transmembrane region" description="Helical" evidence="10">
    <location>
        <begin position="7"/>
        <end position="28"/>
    </location>
</feature>
<dbReference type="GO" id="GO:0031966">
    <property type="term" value="C:mitochondrial membrane"/>
    <property type="evidence" value="ECO:0007669"/>
    <property type="project" value="UniProtKB-SubCell"/>
</dbReference>
<evidence type="ECO:0000256" key="10">
    <source>
        <dbReference type="RuleBase" id="RU003640"/>
    </source>
</evidence>
<comment type="subcellular location">
    <subcellularLocation>
        <location evidence="2">Membrane</location>
    </subcellularLocation>
    <subcellularLocation>
        <location evidence="10">Mitochondrion membrane</location>
        <topology evidence="10">Multi-pass membrane protein</topology>
    </subcellularLocation>
</comment>
<evidence type="ECO:0000256" key="9">
    <source>
        <dbReference type="ARBA" id="ARBA00049551"/>
    </source>
</evidence>
<proteinExistence type="inferred from homology"/>
<dbReference type="PANTHER" id="PTHR11058:SF19">
    <property type="entry name" value="NADH-UBIQUINONE OXIDOREDUCTASE CHAIN 3"/>
    <property type="match status" value="1"/>
</dbReference>
<evidence type="ECO:0000256" key="1">
    <source>
        <dbReference type="ARBA" id="ARBA00003257"/>
    </source>
</evidence>
<dbReference type="Pfam" id="PF00507">
    <property type="entry name" value="Oxidored_q4"/>
    <property type="match status" value="1"/>
</dbReference>
<accession>A0A6M3X2K8</accession>
<evidence type="ECO:0000313" key="11">
    <source>
        <dbReference type="EMBL" id="QJH91821.1"/>
    </source>
</evidence>
<dbReference type="InterPro" id="IPR038430">
    <property type="entry name" value="NDAH_ubi_oxred_su3_sf"/>
</dbReference>
<comment type="function">
    <text evidence="10">Core subunit of the mitochondrial membrane respiratory chain NADH dehydrogenase (Complex I) which catalyzes electron transfer from NADH through the respiratory chain, using ubiquinone as an electron acceptor. Essential for the catalytic activity of complex I.</text>
</comment>
<dbReference type="PANTHER" id="PTHR11058">
    <property type="entry name" value="NADH-UBIQUINONE OXIDOREDUCTASE CHAIN 3"/>
    <property type="match status" value="1"/>
</dbReference>